<evidence type="ECO:0000256" key="4">
    <source>
        <dbReference type="NCBIfam" id="TIGR00168"/>
    </source>
</evidence>
<dbReference type="Pfam" id="PF05198">
    <property type="entry name" value="IF3_N"/>
    <property type="match status" value="1"/>
</dbReference>
<evidence type="ECO:0000259" key="6">
    <source>
        <dbReference type="Pfam" id="PF00707"/>
    </source>
</evidence>
<name>A0A2H0ULL4_9BACT</name>
<keyword evidence="3" id="KW-0648">Protein biosynthesis</keyword>
<evidence type="ECO:0000256" key="1">
    <source>
        <dbReference type="ARBA" id="ARBA00005439"/>
    </source>
</evidence>
<dbReference type="InterPro" id="IPR001288">
    <property type="entry name" value="Translation_initiation_fac_3"/>
</dbReference>
<evidence type="ECO:0000313" key="8">
    <source>
        <dbReference type="EMBL" id="PIR87304.1"/>
    </source>
</evidence>
<protein>
    <recommendedName>
        <fullName evidence="4">Translation initiation factor IF-3</fullName>
    </recommendedName>
</protein>
<dbReference type="InterPro" id="IPR019815">
    <property type="entry name" value="Translation_initiation_fac_3_C"/>
</dbReference>
<dbReference type="GO" id="GO:0032790">
    <property type="term" value="P:ribosome disassembly"/>
    <property type="evidence" value="ECO:0007669"/>
    <property type="project" value="TreeGrafter"/>
</dbReference>
<evidence type="ECO:0000259" key="7">
    <source>
        <dbReference type="Pfam" id="PF05198"/>
    </source>
</evidence>
<accession>A0A2H0ULL4</accession>
<evidence type="ECO:0000256" key="5">
    <source>
        <dbReference type="SAM" id="MobiDB-lite"/>
    </source>
</evidence>
<dbReference type="SUPFAM" id="SSF55200">
    <property type="entry name" value="Translation initiation factor IF3, C-terminal domain"/>
    <property type="match status" value="1"/>
</dbReference>
<dbReference type="AlphaFoldDB" id="A0A2H0ULL4"/>
<keyword evidence="2 8" id="KW-0396">Initiation factor</keyword>
<dbReference type="SUPFAM" id="SSF54364">
    <property type="entry name" value="Translation initiation factor IF3, N-terminal domain"/>
    <property type="match status" value="1"/>
</dbReference>
<dbReference type="GO" id="GO:0003743">
    <property type="term" value="F:translation initiation factor activity"/>
    <property type="evidence" value="ECO:0007669"/>
    <property type="project" value="UniProtKB-UniRule"/>
</dbReference>
<dbReference type="InterPro" id="IPR019814">
    <property type="entry name" value="Translation_initiation_fac_3_N"/>
</dbReference>
<evidence type="ECO:0000256" key="2">
    <source>
        <dbReference type="ARBA" id="ARBA00022540"/>
    </source>
</evidence>
<dbReference type="Gene3D" id="3.10.20.80">
    <property type="entry name" value="Translation initiation factor 3 (IF-3), N-terminal domain"/>
    <property type="match status" value="1"/>
</dbReference>
<dbReference type="EMBL" id="PFBD01000008">
    <property type="protein sequence ID" value="PIR87304.1"/>
    <property type="molecule type" value="Genomic_DNA"/>
</dbReference>
<feature type="region of interest" description="Disordered" evidence="5">
    <location>
        <begin position="1"/>
        <end position="20"/>
    </location>
</feature>
<feature type="domain" description="Translation initiation factor 3 C-terminal" evidence="6">
    <location>
        <begin position="98"/>
        <end position="183"/>
    </location>
</feature>
<organism evidence="8 9">
    <name type="scientific">Candidatus Harrisonbacteria bacterium CG10_big_fil_rev_8_21_14_0_10_49_15</name>
    <dbReference type="NCBI Taxonomy" id="1974587"/>
    <lineage>
        <taxon>Bacteria</taxon>
        <taxon>Candidatus Harrisoniibacteriota</taxon>
    </lineage>
</organism>
<feature type="compositionally biased region" description="Basic and acidic residues" evidence="5">
    <location>
        <begin position="8"/>
        <end position="20"/>
    </location>
</feature>
<gene>
    <name evidence="8" type="primary">infC</name>
    <name evidence="8" type="ORF">COU11_00960</name>
</gene>
<feature type="domain" description="Translation initiation factor 3 N-terminal" evidence="7">
    <location>
        <begin position="19"/>
        <end position="87"/>
    </location>
</feature>
<dbReference type="GO" id="GO:0005737">
    <property type="term" value="C:cytoplasm"/>
    <property type="evidence" value="ECO:0007669"/>
    <property type="project" value="UniProtKB-ARBA"/>
</dbReference>
<dbReference type="Gene3D" id="3.30.110.10">
    <property type="entry name" value="Translation initiation factor 3 (IF-3), C-terminal domain"/>
    <property type="match status" value="1"/>
</dbReference>
<dbReference type="GO" id="GO:0043022">
    <property type="term" value="F:ribosome binding"/>
    <property type="evidence" value="ECO:0007669"/>
    <property type="project" value="TreeGrafter"/>
</dbReference>
<reference evidence="9" key="1">
    <citation type="submission" date="2017-09" db="EMBL/GenBank/DDBJ databases">
        <title>Depth-based differentiation of microbial function through sediment-hosted aquifers and enrichment of novel symbionts in the deep terrestrial subsurface.</title>
        <authorList>
            <person name="Probst A.J."/>
            <person name="Ladd B."/>
            <person name="Jarett J.K."/>
            <person name="Geller-Mcgrath D.E."/>
            <person name="Sieber C.M.K."/>
            <person name="Emerson J.B."/>
            <person name="Anantharaman K."/>
            <person name="Thomas B.C."/>
            <person name="Malmstrom R."/>
            <person name="Stieglmeier M."/>
            <person name="Klingl A."/>
            <person name="Woyke T."/>
            <person name="Ryan C.M."/>
            <person name="Banfield J.F."/>
        </authorList>
    </citation>
    <scope>NUCLEOTIDE SEQUENCE [LARGE SCALE GENOMIC DNA]</scope>
</reference>
<dbReference type="InterPro" id="IPR036787">
    <property type="entry name" value="T_IF-3_N_sf"/>
</dbReference>
<proteinExistence type="inferred from homology"/>
<dbReference type="NCBIfam" id="TIGR00168">
    <property type="entry name" value="infC"/>
    <property type="match status" value="1"/>
</dbReference>
<dbReference type="InterPro" id="IPR036788">
    <property type="entry name" value="T_IF-3_C_sf"/>
</dbReference>
<dbReference type="Proteomes" id="UP000229526">
    <property type="component" value="Unassembled WGS sequence"/>
</dbReference>
<evidence type="ECO:0000313" key="9">
    <source>
        <dbReference type="Proteomes" id="UP000229526"/>
    </source>
</evidence>
<evidence type="ECO:0000256" key="3">
    <source>
        <dbReference type="ARBA" id="ARBA00022917"/>
    </source>
</evidence>
<comment type="caution">
    <text evidence="8">The sequence shown here is derived from an EMBL/GenBank/DDBJ whole genome shotgun (WGS) entry which is preliminary data.</text>
</comment>
<dbReference type="PANTHER" id="PTHR10938:SF0">
    <property type="entry name" value="TRANSLATION INITIATION FACTOR IF-3, MITOCHONDRIAL"/>
    <property type="match status" value="1"/>
</dbReference>
<comment type="similarity">
    <text evidence="1">Belongs to the IF-3 family.</text>
</comment>
<dbReference type="PANTHER" id="PTHR10938">
    <property type="entry name" value="TRANSLATION INITIATION FACTOR IF-3"/>
    <property type="match status" value="1"/>
</dbReference>
<sequence>MRRGPRKRAQDDPVINHRTNEKIKAPEVRVIDAEGENVGVMPTADALKLAKEQGLDLVEVVAQAQPPVAKLVSFDKFRYQEIKKIRKERLERKKKLVSNKQIQISVRSAAGDLELKAERGNRFLKEGNQLEIVMTMRGREKANKEFAKQKLIEFEKTMITVDHQVISPPRPGGRGFTMLITPKR</sequence>
<dbReference type="Pfam" id="PF00707">
    <property type="entry name" value="IF3_C"/>
    <property type="match status" value="1"/>
</dbReference>